<comment type="caution">
    <text evidence="1">The sequence shown here is derived from an EMBL/GenBank/DDBJ whole genome shotgun (WGS) entry which is preliminary data.</text>
</comment>
<name>A0ACB8CGR7_DERSI</name>
<accession>A0ACB8CGR7</accession>
<reference evidence="1" key="1">
    <citation type="submission" date="2020-05" db="EMBL/GenBank/DDBJ databases">
        <title>Large-scale comparative analyses of tick genomes elucidate their genetic diversity and vector capacities.</title>
        <authorList>
            <person name="Jia N."/>
            <person name="Wang J."/>
            <person name="Shi W."/>
            <person name="Du L."/>
            <person name="Sun Y."/>
            <person name="Zhan W."/>
            <person name="Jiang J."/>
            <person name="Wang Q."/>
            <person name="Zhang B."/>
            <person name="Ji P."/>
            <person name="Sakyi L.B."/>
            <person name="Cui X."/>
            <person name="Yuan T."/>
            <person name="Jiang B."/>
            <person name="Yang W."/>
            <person name="Lam T.T.-Y."/>
            <person name="Chang Q."/>
            <person name="Ding S."/>
            <person name="Wang X."/>
            <person name="Zhu J."/>
            <person name="Ruan X."/>
            <person name="Zhao L."/>
            <person name="Wei J."/>
            <person name="Que T."/>
            <person name="Du C."/>
            <person name="Cheng J."/>
            <person name="Dai P."/>
            <person name="Han X."/>
            <person name="Huang E."/>
            <person name="Gao Y."/>
            <person name="Liu J."/>
            <person name="Shao H."/>
            <person name="Ye R."/>
            <person name="Li L."/>
            <person name="Wei W."/>
            <person name="Wang X."/>
            <person name="Wang C."/>
            <person name="Yang T."/>
            <person name="Huo Q."/>
            <person name="Li W."/>
            <person name="Guo W."/>
            <person name="Chen H."/>
            <person name="Zhou L."/>
            <person name="Ni X."/>
            <person name="Tian J."/>
            <person name="Zhou Y."/>
            <person name="Sheng Y."/>
            <person name="Liu T."/>
            <person name="Pan Y."/>
            <person name="Xia L."/>
            <person name="Li J."/>
            <person name="Zhao F."/>
            <person name="Cao W."/>
        </authorList>
    </citation>
    <scope>NUCLEOTIDE SEQUENCE</scope>
    <source>
        <strain evidence="1">Dsil-2018</strain>
    </source>
</reference>
<dbReference type="Proteomes" id="UP000821865">
    <property type="component" value="Chromosome 7"/>
</dbReference>
<evidence type="ECO:0000313" key="2">
    <source>
        <dbReference type="Proteomes" id="UP000821865"/>
    </source>
</evidence>
<evidence type="ECO:0000313" key="1">
    <source>
        <dbReference type="EMBL" id="KAH7941876.1"/>
    </source>
</evidence>
<organism evidence="1 2">
    <name type="scientific">Dermacentor silvarum</name>
    <name type="common">Tick</name>
    <dbReference type="NCBI Taxonomy" id="543639"/>
    <lineage>
        <taxon>Eukaryota</taxon>
        <taxon>Metazoa</taxon>
        <taxon>Ecdysozoa</taxon>
        <taxon>Arthropoda</taxon>
        <taxon>Chelicerata</taxon>
        <taxon>Arachnida</taxon>
        <taxon>Acari</taxon>
        <taxon>Parasitiformes</taxon>
        <taxon>Ixodida</taxon>
        <taxon>Ixodoidea</taxon>
        <taxon>Ixodidae</taxon>
        <taxon>Rhipicephalinae</taxon>
        <taxon>Dermacentor</taxon>
    </lineage>
</organism>
<proteinExistence type="predicted"/>
<gene>
    <name evidence="1" type="ORF">HPB49_018288</name>
</gene>
<protein>
    <submittedName>
        <fullName evidence="1">Uncharacterized protein</fullName>
    </submittedName>
</protein>
<sequence length="369" mass="41029">MISTLSKPDPSERTEHASTPSKEGEFPAAYTFKAWNFDAGPSRPVTQVCNCFLRIGHRHDICPYPQGRRCGNCGVLNPEEHHERCLPCCLTCGSDDHPTIDLGCPARQRGRGPRGVKEECQRPKGHDTTPPRWDTEVSTTNQQPGDIPTNTSSQRPQSTARLKQPKVSYREKKTKQHVQPRVPPTIRTPATPLSNDPPHFSRSAAREVRSRGQPYHNDNPPKHLARRTRGGPASSSSLATGGRLDPDPQLQQRQDPLADAILFKANIIMNYNKKRTHLLTLVLCRDIRHRVRLGDGVGSNAEATPSPNSSAEVAYEDIVAALQKRYDPSPFELVFSCLLQRRDQLEGEMKCALAPTKTTARLLEIPEGI</sequence>
<dbReference type="EMBL" id="CM023476">
    <property type="protein sequence ID" value="KAH7941876.1"/>
    <property type="molecule type" value="Genomic_DNA"/>
</dbReference>
<keyword evidence="2" id="KW-1185">Reference proteome</keyword>